<evidence type="ECO:0008006" key="3">
    <source>
        <dbReference type="Google" id="ProtNLM"/>
    </source>
</evidence>
<evidence type="ECO:0000313" key="2">
    <source>
        <dbReference type="Proteomes" id="UP000257109"/>
    </source>
</evidence>
<evidence type="ECO:0000313" key="1">
    <source>
        <dbReference type="EMBL" id="RDX79797.1"/>
    </source>
</evidence>
<reference evidence="1" key="1">
    <citation type="submission" date="2018-05" db="EMBL/GenBank/DDBJ databases">
        <title>Draft genome of Mucuna pruriens seed.</title>
        <authorList>
            <person name="Nnadi N.E."/>
            <person name="Vos R."/>
            <person name="Hasami M.H."/>
            <person name="Devisetty U.K."/>
            <person name="Aguiy J.C."/>
        </authorList>
    </citation>
    <scope>NUCLEOTIDE SEQUENCE [LARGE SCALE GENOMIC DNA]</scope>
    <source>
        <strain evidence="1">JCA_2017</strain>
    </source>
</reference>
<dbReference type="OrthoDB" id="8048545at2759"/>
<accession>A0A371FN86</accession>
<dbReference type="AlphaFoldDB" id="A0A371FN86"/>
<sequence length="161" mass="18556">MVNLLFSCLHIPNKISLSPKGSMYSIFSNKQENWDAKSQGYLLSRTIGFGCEESLIVKKSQYQRVYNSRTLKVEESIHIKFNDCKFDKELSELNDSLAYLYLGDLKTPSKEHDLDNKPKTHSTFKDKVQVALLSEVEPKNVEEALLDDGWIEAMQEELDQF</sequence>
<dbReference type="Proteomes" id="UP000257109">
    <property type="component" value="Unassembled WGS sequence"/>
</dbReference>
<keyword evidence="2" id="KW-1185">Reference proteome</keyword>
<protein>
    <recommendedName>
        <fullName evidence="3">Copia protein</fullName>
    </recommendedName>
</protein>
<gene>
    <name evidence="1" type="ORF">CR513_39734</name>
</gene>
<dbReference type="EMBL" id="QJKJ01008429">
    <property type="protein sequence ID" value="RDX79797.1"/>
    <property type="molecule type" value="Genomic_DNA"/>
</dbReference>
<name>A0A371FN86_MUCPR</name>
<proteinExistence type="predicted"/>
<feature type="non-terminal residue" evidence="1">
    <location>
        <position position="1"/>
    </location>
</feature>
<comment type="caution">
    <text evidence="1">The sequence shown here is derived from an EMBL/GenBank/DDBJ whole genome shotgun (WGS) entry which is preliminary data.</text>
</comment>
<organism evidence="1 2">
    <name type="scientific">Mucuna pruriens</name>
    <name type="common">Velvet bean</name>
    <name type="synonym">Dolichos pruriens</name>
    <dbReference type="NCBI Taxonomy" id="157652"/>
    <lineage>
        <taxon>Eukaryota</taxon>
        <taxon>Viridiplantae</taxon>
        <taxon>Streptophyta</taxon>
        <taxon>Embryophyta</taxon>
        <taxon>Tracheophyta</taxon>
        <taxon>Spermatophyta</taxon>
        <taxon>Magnoliopsida</taxon>
        <taxon>eudicotyledons</taxon>
        <taxon>Gunneridae</taxon>
        <taxon>Pentapetalae</taxon>
        <taxon>rosids</taxon>
        <taxon>fabids</taxon>
        <taxon>Fabales</taxon>
        <taxon>Fabaceae</taxon>
        <taxon>Papilionoideae</taxon>
        <taxon>50 kb inversion clade</taxon>
        <taxon>NPAAA clade</taxon>
        <taxon>indigoferoid/millettioid clade</taxon>
        <taxon>Phaseoleae</taxon>
        <taxon>Mucuna</taxon>
    </lineage>
</organism>